<name>A0AAE9ZV64_9BACT</name>
<dbReference type="CDD" id="cd15482">
    <property type="entry name" value="Sialidase_non-viral"/>
    <property type="match status" value="1"/>
</dbReference>
<sequence length="361" mass="40018">MKSTFFSSRFCRGLLLGCLWVTGRVEAASPVVEAGFIYDEAPFPQCHASTIVETTRGTVLAAFFGGTHEKNRDVGIWLSRHEAKGWTPPVEVADGIQYYKTDGTAARHPTWNPVLFQPRRGPLMLFYKAGPNPRDWWGMLMTSTDDGRNWSTPQRLPEGVLGPIKNKPVQLADGTIVCPSSAESEETGWTVHLELTRDLGRTWTIVGPINTQDEFNAIQPSVLFHEDGRLQVLCRSKESVVTTSWSADQGRTWSAMTATELPNPNSGTDAVTLADGRQLLVYNPTTRLANGWGGPRSPLNVAISDDGVAWHDVAVLETDDAKHGYSYPAVIQTSDGLVHITYTWRREKVRHVVLDPRKFDS</sequence>
<dbReference type="SUPFAM" id="SSF50939">
    <property type="entry name" value="Sialidases"/>
    <property type="match status" value="1"/>
</dbReference>
<dbReference type="EMBL" id="CP119075">
    <property type="protein sequence ID" value="WED63400.1"/>
    <property type="molecule type" value="Genomic_DNA"/>
</dbReference>
<organism evidence="3 4">
    <name type="scientific">Synoicihabitans lomoniglobus</name>
    <dbReference type="NCBI Taxonomy" id="2909285"/>
    <lineage>
        <taxon>Bacteria</taxon>
        <taxon>Pseudomonadati</taxon>
        <taxon>Verrucomicrobiota</taxon>
        <taxon>Opitutia</taxon>
        <taxon>Opitutales</taxon>
        <taxon>Opitutaceae</taxon>
        <taxon>Synoicihabitans</taxon>
    </lineage>
</organism>
<dbReference type="RefSeq" id="WP_330929223.1">
    <property type="nucleotide sequence ID" value="NZ_CP119075.1"/>
</dbReference>
<proteinExistence type="predicted"/>
<evidence type="ECO:0000313" key="3">
    <source>
        <dbReference type="EMBL" id="WED63400.1"/>
    </source>
</evidence>
<dbReference type="InterPro" id="IPR011040">
    <property type="entry name" value="Sialidase"/>
</dbReference>
<evidence type="ECO:0000313" key="4">
    <source>
        <dbReference type="Proteomes" id="UP001218638"/>
    </source>
</evidence>
<evidence type="ECO:0000259" key="2">
    <source>
        <dbReference type="Pfam" id="PF13088"/>
    </source>
</evidence>
<feature type="domain" description="Sialidase" evidence="2">
    <location>
        <begin position="57"/>
        <end position="340"/>
    </location>
</feature>
<dbReference type="PANTHER" id="PTHR43752:SF2">
    <property type="entry name" value="BNR_ASP-BOX REPEAT FAMILY PROTEIN"/>
    <property type="match status" value="1"/>
</dbReference>
<dbReference type="KEGG" id="slom:PXH66_13760"/>
<gene>
    <name evidence="3" type="ORF">PXH66_13760</name>
</gene>
<dbReference type="Pfam" id="PF13088">
    <property type="entry name" value="BNR_2"/>
    <property type="match status" value="1"/>
</dbReference>
<protein>
    <submittedName>
        <fullName evidence="3">Exo-alpha-sialidase</fullName>
    </submittedName>
</protein>
<feature type="signal peptide" evidence="1">
    <location>
        <begin position="1"/>
        <end position="27"/>
    </location>
</feature>
<dbReference type="InterPro" id="IPR036278">
    <property type="entry name" value="Sialidase_sf"/>
</dbReference>
<accession>A0AAE9ZV64</accession>
<dbReference type="PANTHER" id="PTHR43752">
    <property type="entry name" value="BNR/ASP-BOX REPEAT FAMILY PROTEIN"/>
    <property type="match status" value="1"/>
</dbReference>
<reference evidence="3" key="1">
    <citation type="submission" date="2023-03" db="EMBL/GenBank/DDBJ databases">
        <title>Lomoglobus Profundus gen. nov., sp. nov., a novel member of the phylum Verrucomicrobia, isolated from deep-marine sediment of South China Sea.</title>
        <authorList>
            <person name="Ahmad T."/>
            <person name="Ishaq S.E."/>
            <person name="Wang F."/>
        </authorList>
    </citation>
    <scope>NUCLEOTIDE SEQUENCE</scope>
    <source>
        <strain evidence="3">LMO-M01</strain>
    </source>
</reference>
<keyword evidence="1" id="KW-0732">Signal</keyword>
<feature type="chain" id="PRO_5042147379" evidence="1">
    <location>
        <begin position="28"/>
        <end position="361"/>
    </location>
</feature>
<evidence type="ECO:0000256" key="1">
    <source>
        <dbReference type="SAM" id="SignalP"/>
    </source>
</evidence>
<keyword evidence="4" id="KW-1185">Reference proteome</keyword>
<dbReference type="Proteomes" id="UP001218638">
    <property type="component" value="Chromosome"/>
</dbReference>
<dbReference type="Gene3D" id="2.120.10.10">
    <property type="match status" value="1"/>
</dbReference>
<dbReference type="AlphaFoldDB" id="A0AAE9ZV64"/>